<reference evidence="1 2" key="1">
    <citation type="journal article" date="2018" name="G3 (Bethesda)">
        <title>Phylogenetic and Phylogenomic Definition of Rhizopus Species.</title>
        <authorList>
            <person name="Gryganskyi A.P."/>
            <person name="Golan J."/>
            <person name="Dolatabadi S."/>
            <person name="Mondo S."/>
            <person name="Robb S."/>
            <person name="Idnurm A."/>
            <person name="Muszewska A."/>
            <person name="Steczkiewicz K."/>
            <person name="Masonjones S."/>
            <person name="Liao H.L."/>
            <person name="Gajdeczka M.T."/>
            <person name="Anike F."/>
            <person name="Vuek A."/>
            <person name="Anishchenko I.M."/>
            <person name="Voigt K."/>
            <person name="de Hoog G.S."/>
            <person name="Smith M.E."/>
            <person name="Heitman J."/>
            <person name="Vilgalys R."/>
            <person name="Stajich J.E."/>
        </authorList>
    </citation>
    <scope>NUCLEOTIDE SEQUENCE [LARGE SCALE GENOMIC DNA]</scope>
    <source>
        <strain evidence="1 2">LSU 92-RS-03</strain>
    </source>
</reference>
<dbReference type="OrthoDB" id="3363059at2759"/>
<dbReference type="AlphaFoldDB" id="A0A367KP65"/>
<evidence type="ECO:0000313" key="2">
    <source>
        <dbReference type="Proteomes" id="UP000253551"/>
    </source>
</evidence>
<dbReference type="EMBL" id="PJQM01000825">
    <property type="protein sequence ID" value="RCI03983.1"/>
    <property type="molecule type" value="Genomic_DNA"/>
</dbReference>
<accession>A0A367KP65</accession>
<comment type="caution">
    <text evidence="1">The sequence shown here is derived from an EMBL/GenBank/DDBJ whole genome shotgun (WGS) entry which is preliminary data.</text>
</comment>
<proteinExistence type="predicted"/>
<name>A0A367KP65_RHIST</name>
<evidence type="ECO:0000313" key="1">
    <source>
        <dbReference type="EMBL" id="RCI03983.1"/>
    </source>
</evidence>
<feature type="non-terminal residue" evidence="1">
    <location>
        <position position="153"/>
    </location>
</feature>
<dbReference type="Proteomes" id="UP000253551">
    <property type="component" value="Unassembled WGS sequence"/>
</dbReference>
<gene>
    <name evidence="1" type="ORF">CU098_002045</name>
</gene>
<sequence length="153" mass="17655">MSTELINKYLEFRKTATKIGLGEALAQFRSIGPFDWKFEVLRELFYITSQVQAENSEKAHTAIRAAIKLLNNEMFLSEHNQEVIEVIGVFEDIEYQESNMNVTRLLVEGVVYLVTRCALVKCLAKSNEIARENVINQLLLCVRRLNSRFLLQL</sequence>
<keyword evidence="2" id="KW-1185">Reference proteome</keyword>
<organism evidence="1 2">
    <name type="scientific">Rhizopus stolonifer</name>
    <name type="common">Rhizopus nigricans</name>
    <dbReference type="NCBI Taxonomy" id="4846"/>
    <lineage>
        <taxon>Eukaryota</taxon>
        <taxon>Fungi</taxon>
        <taxon>Fungi incertae sedis</taxon>
        <taxon>Mucoromycota</taxon>
        <taxon>Mucoromycotina</taxon>
        <taxon>Mucoromycetes</taxon>
        <taxon>Mucorales</taxon>
        <taxon>Mucorineae</taxon>
        <taxon>Rhizopodaceae</taxon>
        <taxon>Rhizopus</taxon>
    </lineage>
</organism>
<protein>
    <submittedName>
        <fullName evidence="1">Uncharacterized protein</fullName>
    </submittedName>
</protein>